<dbReference type="InterPro" id="IPR029063">
    <property type="entry name" value="SAM-dependent_MTases_sf"/>
</dbReference>
<evidence type="ECO:0000313" key="5">
    <source>
        <dbReference type="Proteomes" id="UP000315439"/>
    </source>
</evidence>
<dbReference type="GO" id="GO:0008168">
    <property type="term" value="F:methyltransferase activity"/>
    <property type="evidence" value="ECO:0007669"/>
    <property type="project" value="UniProtKB-KW"/>
</dbReference>
<dbReference type="AlphaFoldDB" id="A0A545UFI0"/>
<dbReference type="OrthoDB" id="7348755at2"/>
<dbReference type="SUPFAM" id="SSF53335">
    <property type="entry name" value="S-adenosyl-L-methionine-dependent methyltransferases"/>
    <property type="match status" value="1"/>
</dbReference>
<organism evidence="4 5">
    <name type="scientific">Aliikangiella coralliicola</name>
    <dbReference type="NCBI Taxonomy" id="2592383"/>
    <lineage>
        <taxon>Bacteria</taxon>
        <taxon>Pseudomonadati</taxon>
        <taxon>Pseudomonadota</taxon>
        <taxon>Gammaproteobacteria</taxon>
        <taxon>Oceanospirillales</taxon>
        <taxon>Pleioneaceae</taxon>
        <taxon>Aliikangiella</taxon>
    </lineage>
</organism>
<dbReference type="EMBL" id="VIKS01000004">
    <property type="protein sequence ID" value="TQV88232.1"/>
    <property type="molecule type" value="Genomic_DNA"/>
</dbReference>
<keyword evidence="5" id="KW-1185">Reference proteome</keyword>
<reference evidence="4 5" key="1">
    <citation type="submission" date="2019-07" db="EMBL/GenBank/DDBJ databases">
        <title>Draft genome for Aliikangiella sp. M105.</title>
        <authorList>
            <person name="Wang G."/>
        </authorList>
    </citation>
    <scope>NUCLEOTIDE SEQUENCE [LARGE SCALE GENOMIC DNA]</scope>
    <source>
        <strain evidence="4 5">M105</strain>
    </source>
</reference>
<dbReference type="RefSeq" id="WP_142892741.1">
    <property type="nucleotide sequence ID" value="NZ_ML660162.1"/>
</dbReference>
<dbReference type="Proteomes" id="UP000315439">
    <property type="component" value="Unassembled WGS sequence"/>
</dbReference>
<proteinExistence type="predicted"/>
<dbReference type="GO" id="GO:0032259">
    <property type="term" value="P:methylation"/>
    <property type="evidence" value="ECO:0007669"/>
    <property type="project" value="UniProtKB-KW"/>
</dbReference>
<keyword evidence="2 4" id="KW-0808">Transferase</keyword>
<name>A0A545UFI0_9GAMM</name>
<keyword evidence="3" id="KW-0949">S-adenosyl-L-methionine</keyword>
<dbReference type="Pfam" id="PF13489">
    <property type="entry name" value="Methyltransf_23"/>
    <property type="match status" value="1"/>
</dbReference>
<comment type="caution">
    <text evidence="4">The sequence shown here is derived from an EMBL/GenBank/DDBJ whole genome shotgun (WGS) entry which is preliminary data.</text>
</comment>
<evidence type="ECO:0000256" key="1">
    <source>
        <dbReference type="ARBA" id="ARBA00022603"/>
    </source>
</evidence>
<evidence type="ECO:0000256" key="2">
    <source>
        <dbReference type="ARBA" id="ARBA00022679"/>
    </source>
</evidence>
<sequence>MVAGTEGYDRFIPLFIQASQSLDFIEACADFIPFLPPEPARVLDIGSGAGQNASALAEMGFNVTAVEPMQAFLDAAKNTYQNVPVRWFKDCLPHLDCLACESDKFDFILINSVWHHLDEIECEQAIHRLSTIVKKGGKCAISLRNGPAGMGTRVYPTDVELTVRQFQENDFECLLILENQPSILKSKDSVKWSKVVVRKCE</sequence>
<protein>
    <submittedName>
        <fullName evidence="4">Class I SAM-dependent methyltransferase</fullName>
    </submittedName>
</protein>
<evidence type="ECO:0000256" key="3">
    <source>
        <dbReference type="ARBA" id="ARBA00022691"/>
    </source>
</evidence>
<evidence type="ECO:0000313" key="4">
    <source>
        <dbReference type="EMBL" id="TQV88232.1"/>
    </source>
</evidence>
<accession>A0A545UFI0</accession>
<dbReference type="Gene3D" id="3.40.50.150">
    <property type="entry name" value="Vaccinia Virus protein VP39"/>
    <property type="match status" value="1"/>
</dbReference>
<dbReference type="PANTHER" id="PTHR43464">
    <property type="entry name" value="METHYLTRANSFERASE"/>
    <property type="match status" value="1"/>
</dbReference>
<dbReference type="PANTHER" id="PTHR43464:SF19">
    <property type="entry name" value="UBIQUINONE BIOSYNTHESIS O-METHYLTRANSFERASE, MITOCHONDRIAL"/>
    <property type="match status" value="1"/>
</dbReference>
<dbReference type="CDD" id="cd02440">
    <property type="entry name" value="AdoMet_MTases"/>
    <property type="match status" value="1"/>
</dbReference>
<keyword evidence="1 4" id="KW-0489">Methyltransferase</keyword>
<gene>
    <name evidence="4" type="ORF">FLL46_06815</name>
</gene>